<feature type="transmembrane region" description="Helical" evidence="6">
    <location>
        <begin position="87"/>
        <end position="110"/>
    </location>
</feature>
<keyword evidence="3 6" id="KW-0812">Transmembrane</keyword>
<dbReference type="SUPFAM" id="SSF48652">
    <property type="entry name" value="Tetraspanin"/>
    <property type="match status" value="1"/>
</dbReference>
<name>E9I4E2_DAPPU</name>
<dbReference type="PANTHER" id="PTHR19282:SF478">
    <property type="entry name" value="TETRASPANIN"/>
    <property type="match status" value="1"/>
</dbReference>
<dbReference type="InParanoid" id="E9I4E2"/>
<dbReference type="OrthoDB" id="432835at2759"/>
<dbReference type="OMA" id="DTIFMCI"/>
<evidence type="ECO:0000256" key="1">
    <source>
        <dbReference type="ARBA" id="ARBA00004141"/>
    </source>
</evidence>
<evidence type="ECO:0000256" key="4">
    <source>
        <dbReference type="ARBA" id="ARBA00022989"/>
    </source>
</evidence>
<dbReference type="eggNOG" id="KOG3882">
    <property type="taxonomic scope" value="Eukaryota"/>
</dbReference>
<evidence type="ECO:0000313" key="7">
    <source>
        <dbReference type="EMBL" id="EFX61138.1"/>
    </source>
</evidence>
<reference evidence="7 8" key="1">
    <citation type="journal article" date="2011" name="Science">
        <title>The ecoresponsive genome of Daphnia pulex.</title>
        <authorList>
            <person name="Colbourne J.K."/>
            <person name="Pfrender M.E."/>
            <person name="Gilbert D."/>
            <person name="Thomas W.K."/>
            <person name="Tucker A."/>
            <person name="Oakley T.H."/>
            <person name="Tokishita S."/>
            <person name="Aerts A."/>
            <person name="Arnold G.J."/>
            <person name="Basu M.K."/>
            <person name="Bauer D.J."/>
            <person name="Caceres C.E."/>
            <person name="Carmel L."/>
            <person name="Casola C."/>
            <person name="Choi J.H."/>
            <person name="Detter J.C."/>
            <person name="Dong Q."/>
            <person name="Dusheyko S."/>
            <person name="Eads B.D."/>
            <person name="Frohlich T."/>
            <person name="Geiler-Samerotte K.A."/>
            <person name="Gerlach D."/>
            <person name="Hatcher P."/>
            <person name="Jogdeo S."/>
            <person name="Krijgsveld J."/>
            <person name="Kriventseva E.V."/>
            <person name="Kultz D."/>
            <person name="Laforsch C."/>
            <person name="Lindquist E."/>
            <person name="Lopez J."/>
            <person name="Manak J.R."/>
            <person name="Muller J."/>
            <person name="Pangilinan J."/>
            <person name="Patwardhan R.P."/>
            <person name="Pitluck S."/>
            <person name="Pritham E.J."/>
            <person name="Rechtsteiner A."/>
            <person name="Rho M."/>
            <person name="Rogozin I.B."/>
            <person name="Sakarya O."/>
            <person name="Salamov A."/>
            <person name="Schaack S."/>
            <person name="Shapiro H."/>
            <person name="Shiga Y."/>
            <person name="Skalitzky C."/>
            <person name="Smith Z."/>
            <person name="Souvorov A."/>
            <person name="Sung W."/>
            <person name="Tang Z."/>
            <person name="Tsuchiya D."/>
            <person name="Tu H."/>
            <person name="Vos H."/>
            <person name="Wang M."/>
            <person name="Wolf Y.I."/>
            <person name="Yamagata H."/>
            <person name="Yamada T."/>
            <person name="Ye Y."/>
            <person name="Shaw J.R."/>
            <person name="Andrews J."/>
            <person name="Crease T.J."/>
            <person name="Tang H."/>
            <person name="Lucas S.M."/>
            <person name="Robertson H.M."/>
            <person name="Bork P."/>
            <person name="Koonin E.V."/>
            <person name="Zdobnov E.M."/>
            <person name="Grigoriev I.V."/>
            <person name="Lynch M."/>
            <person name="Boore J.L."/>
        </authorList>
    </citation>
    <scope>NUCLEOTIDE SEQUENCE [LARGE SCALE GENOMIC DNA]</scope>
</reference>
<dbReference type="GO" id="GO:0005886">
    <property type="term" value="C:plasma membrane"/>
    <property type="evidence" value="ECO:0000318"/>
    <property type="project" value="GO_Central"/>
</dbReference>
<evidence type="ECO:0000256" key="5">
    <source>
        <dbReference type="ARBA" id="ARBA00023136"/>
    </source>
</evidence>
<keyword evidence="5 6" id="KW-0472">Membrane</keyword>
<dbReference type="PANTHER" id="PTHR19282">
    <property type="entry name" value="TETRASPANIN"/>
    <property type="match status" value="1"/>
</dbReference>
<feature type="transmembrane region" description="Helical" evidence="6">
    <location>
        <begin position="218"/>
        <end position="243"/>
    </location>
</feature>
<feature type="transmembrane region" description="Helical" evidence="6">
    <location>
        <begin position="59"/>
        <end position="80"/>
    </location>
</feature>
<dbReference type="InterPro" id="IPR008952">
    <property type="entry name" value="Tetraspanin_EC2_sf"/>
</dbReference>
<dbReference type="Pfam" id="PF00335">
    <property type="entry name" value="Tetraspanin"/>
    <property type="match status" value="1"/>
</dbReference>
<feature type="transmembrane region" description="Helical" evidence="6">
    <location>
        <begin position="21"/>
        <end position="39"/>
    </location>
</feature>
<proteinExistence type="inferred from homology"/>
<dbReference type="AlphaFoldDB" id="E9I4E2"/>
<dbReference type="Gene3D" id="1.10.1450.10">
    <property type="entry name" value="Tetraspanin"/>
    <property type="match status" value="1"/>
</dbReference>
<dbReference type="InterPro" id="IPR018499">
    <property type="entry name" value="Tetraspanin/Peripherin"/>
</dbReference>
<keyword evidence="4 6" id="KW-1133">Transmembrane helix</keyword>
<dbReference type="PRINTS" id="PR00259">
    <property type="entry name" value="TMFOUR"/>
</dbReference>
<evidence type="ECO:0000256" key="2">
    <source>
        <dbReference type="ARBA" id="ARBA00006840"/>
    </source>
</evidence>
<dbReference type="KEGG" id="dpx:DAPPUDRAFT_70156"/>
<gene>
    <name evidence="7" type="ORF">DAPPUDRAFT_70156</name>
</gene>
<comment type="subcellular location">
    <subcellularLocation>
        <location evidence="1 6">Membrane</location>
        <topology evidence="1 6">Multi-pass membrane protein</topology>
    </subcellularLocation>
</comment>
<evidence type="ECO:0000256" key="3">
    <source>
        <dbReference type="ARBA" id="ARBA00022692"/>
    </source>
</evidence>
<dbReference type="PIRSF" id="PIRSF002419">
    <property type="entry name" value="Tetraspanin"/>
    <property type="match status" value="1"/>
</dbReference>
<dbReference type="Proteomes" id="UP000000305">
    <property type="component" value="Unassembled WGS sequence"/>
</dbReference>
<dbReference type="HOGENOM" id="CLU_055524_4_3_1"/>
<protein>
    <recommendedName>
        <fullName evidence="6">Tetraspanin</fullName>
    </recommendedName>
</protein>
<evidence type="ECO:0000313" key="8">
    <source>
        <dbReference type="Proteomes" id="UP000000305"/>
    </source>
</evidence>
<accession>E9I4E2</accession>
<organism evidence="7 8">
    <name type="scientific">Daphnia pulex</name>
    <name type="common">Water flea</name>
    <dbReference type="NCBI Taxonomy" id="6669"/>
    <lineage>
        <taxon>Eukaryota</taxon>
        <taxon>Metazoa</taxon>
        <taxon>Ecdysozoa</taxon>
        <taxon>Arthropoda</taxon>
        <taxon>Crustacea</taxon>
        <taxon>Branchiopoda</taxon>
        <taxon>Diplostraca</taxon>
        <taxon>Cladocera</taxon>
        <taxon>Anomopoda</taxon>
        <taxon>Daphniidae</taxon>
        <taxon>Daphnia</taxon>
    </lineage>
</organism>
<keyword evidence="8" id="KW-1185">Reference proteome</keyword>
<dbReference type="InterPro" id="IPR000301">
    <property type="entry name" value="Tetraspanin_animals"/>
</dbReference>
<dbReference type="FunCoup" id="E9I4E2">
    <property type="interactions" value="57"/>
</dbReference>
<dbReference type="PhylomeDB" id="E9I4E2"/>
<comment type="similarity">
    <text evidence="2 6">Belongs to the tetraspanin (TM4SF) family.</text>
</comment>
<evidence type="ECO:0000256" key="6">
    <source>
        <dbReference type="RuleBase" id="RU361218"/>
    </source>
</evidence>
<dbReference type="EMBL" id="GL735002">
    <property type="protein sequence ID" value="EFX61138.1"/>
    <property type="molecule type" value="Genomic_DNA"/>
</dbReference>
<dbReference type="STRING" id="6669.E9I4E2"/>
<sequence length="265" mass="29817">MRKSQKRGYVCIRSLFGLLNGLFWILGGGVVGIAIWLRISYSGFVSLLPQHELLSLDSVGLIIGAVLFVVAFCGFIGAWFMSPCLLISYFILISILCGAELVCGILGVLYREIFSVSLQQELITGIQAHYNTSKEYTGITFAWDHIQYQLSCCGVHHYEDWFNISAWPGNFHVPHSCCIPSFQYMSGICIIKMKVRRSSMWFPSGCYNKAQIWLKERIHLVGIIGFVVGVVQIFGLISSMILFSFTRRRAGFKTYTAVKSQSFAK</sequence>